<dbReference type="EMBL" id="ACEN01000070">
    <property type="protein sequence ID" value="EEG33346.1"/>
    <property type="molecule type" value="Genomic_DNA"/>
</dbReference>
<keyword evidence="1" id="KW-0812">Transmembrane</keyword>
<keyword evidence="3" id="KW-1185">Reference proteome</keyword>
<accession>C0ENG9</accession>
<evidence type="ECO:0000313" key="3">
    <source>
        <dbReference type="Proteomes" id="UP000004457"/>
    </source>
</evidence>
<dbReference type="Proteomes" id="UP000004457">
    <property type="component" value="Unassembled WGS sequence"/>
</dbReference>
<evidence type="ECO:0000256" key="1">
    <source>
        <dbReference type="SAM" id="Phobius"/>
    </source>
</evidence>
<evidence type="ECO:0000313" key="2">
    <source>
        <dbReference type="EMBL" id="EEG33346.1"/>
    </source>
</evidence>
<proteinExistence type="predicted"/>
<keyword evidence="1" id="KW-1133">Transmembrane helix</keyword>
<feature type="transmembrane region" description="Helical" evidence="1">
    <location>
        <begin position="23"/>
        <end position="44"/>
    </location>
</feature>
<name>C0ENG9_NEIFL</name>
<dbReference type="AlphaFoldDB" id="C0ENG9"/>
<keyword evidence="1" id="KW-0472">Membrane</keyword>
<organism evidence="2 3">
    <name type="scientific">Neisseria flavescens NRL30031/H210</name>
    <dbReference type="NCBI Taxonomy" id="546264"/>
    <lineage>
        <taxon>Bacteria</taxon>
        <taxon>Pseudomonadati</taxon>
        <taxon>Pseudomonadota</taxon>
        <taxon>Betaproteobacteria</taxon>
        <taxon>Neisseriales</taxon>
        <taxon>Neisseriaceae</taxon>
        <taxon>Neisseria</taxon>
    </lineage>
</organism>
<comment type="caution">
    <text evidence="2">The sequence shown here is derived from an EMBL/GenBank/DDBJ whole genome shotgun (WGS) entry which is preliminary data.</text>
</comment>
<reference evidence="2 3" key="1">
    <citation type="submission" date="2009-01" db="EMBL/GenBank/DDBJ databases">
        <authorList>
            <person name="Fulton L."/>
            <person name="Clifton S."/>
            <person name="Chinwalla A.T."/>
            <person name="Mitreva M."/>
            <person name="Sodergren E."/>
            <person name="Weinstock G."/>
            <person name="Clifton S."/>
            <person name="Dooling D.J."/>
            <person name="Fulton B."/>
            <person name="Minx P."/>
            <person name="Pepin K.H."/>
            <person name="Johnson M."/>
            <person name="Bhonagiri V."/>
            <person name="Nash W.E."/>
            <person name="Mardis E.R."/>
            <person name="Wilson R.K."/>
        </authorList>
    </citation>
    <scope>NUCLEOTIDE SEQUENCE [LARGE SCALE GENOMIC DNA]</scope>
    <source>
        <strain evidence="2 3">NRL30031/H210</strain>
    </source>
</reference>
<protein>
    <submittedName>
        <fullName evidence="2">Uncharacterized protein</fullName>
    </submittedName>
</protein>
<gene>
    <name evidence="2" type="ORF">NEIFLAOT_01504</name>
</gene>
<sequence>MKAQLNLKIRQQQRPSEYLTAGLWFSDIIFILITNEIRLLILYLKRIRHMYYNNLL</sequence>